<keyword evidence="3" id="KW-0862">Zinc</keyword>
<dbReference type="SUPFAM" id="SSF51316">
    <property type="entry name" value="Mss4-like"/>
    <property type="match status" value="1"/>
</dbReference>
<evidence type="ECO:0000256" key="3">
    <source>
        <dbReference type="ARBA" id="ARBA00022833"/>
    </source>
</evidence>
<evidence type="ECO:0000313" key="7">
    <source>
        <dbReference type="Proteomes" id="UP001556367"/>
    </source>
</evidence>
<evidence type="ECO:0000256" key="1">
    <source>
        <dbReference type="ARBA" id="ARBA00005495"/>
    </source>
</evidence>
<keyword evidence="2" id="KW-0479">Metal-binding</keyword>
<comment type="caution">
    <text evidence="6">The sequence shown here is derived from an EMBL/GenBank/DDBJ whole genome shotgun (WGS) entry which is preliminary data.</text>
</comment>
<dbReference type="PANTHER" id="PTHR33337">
    <property type="entry name" value="GFA DOMAIN-CONTAINING PROTEIN"/>
    <property type="match status" value="1"/>
</dbReference>
<keyword evidence="4" id="KW-0456">Lyase</keyword>
<reference evidence="7" key="1">
    <citation type="submission" date="2024-06" db="EMBL/GenBank/DDBJ databases">
        <title>Multi-omics analyses provide insights into the biosynthesis of the anticancer antibiotic pleurotin in Hohenbuehelia grisea.</title>
        <authorList>
            <person name="Weaver J.A."/>
            <person name="Alberti F."/>
        </authorList>
    </citation>
    <scope>NUCLEOTIDE SEQUENCE [LARGE SCALE GENOMIC DNA]</scope>
    <source>
        <strain evidence="7">T-177</strain>
    </source>
</reference>
<proteinExistence type="inferred from homology"/>
<dbReference type="InterPro" id="IPR011057">
    <property type="entry name" value="Mss4-like_sf"/>
</dbReference>
<protein>
    <recommendedName>
        <fullName evidence="5">CENP-V/GFA domain-containing protein</fullName>
    </recommendedName>
</protein>
<evidence type="ECO:0000259" key="5">
    <source>
        <dbReference type="PROSITE" id="PS51891"/>
    </source>
</evidence>
<organism evidence="6 7">
    <name type="scientific">Hohenbuehelia grisea</name>
    <dbReference type="NCBI Taxonomy" id="104357"/>
    <lineage>
        <taxon>Eukaryota</taxon>
        <taxon>Fungi</taxon>
        <taxon>Dikarya</taxon>
        <taxon>Basidiomycota</taxon>
        <taxon>Agaricomycotina</taxon>
        <taxon>Agaricomycetes</taxon>
        <taxon>Agaricomycetidae</taxon>
        <taxon>Agaricales</taxon>
        <taxon>Pleurotineae</taxon>
        <taxon>Pleurotaceae</taxon>
        <taxon>Hohenbuehelia</taxon>
    </lineage>
</organism>
<dbReference type="InterPro" id="IPR006913">
    <property type="entry name" value="CENP-V/GFA"/>
</dbReference>
<evidence type="ECO:0000256" key="4">
    <source>
        <dbReference type="ARBA" id="ARBA00023239"/>
    </source>
</evidence>
<dbReference type="PROSITE" id="PS51891">
    <property type="entry name" value="CENP_V_GFA"/>
    <property type="match status" value="1"/>
</dbReference>
<dbReference type="Pfam" id="PF04828">
    <property type="entry name" value="GFA"/>
    <property type="match status" value="1"/>
</dbReference>
<sequence length="146" mass="16255">MMTSKTNETRRGSCLCGQVQFELQGKPLLHLVCHCENCQRWSGSAFLSHYFLKPERVDIQQGKESVKTFSDPNTSSGLPMLRSFCSECGSSLFMKLASEPFTLVCASAVDEKYEIDPHKQLHSENQRSWVTIKMASSGGNKGGTKL</sequence>
<dbReference type="Gene3D" id="3.90.1590.10">
    <property type="entry name" value="glutathione-dependent formaldehyde- activating enzyme (gfa)"/>
    <property type="match status" value="1"/>
</dbReference>
<dbReference type="PANTHER" id="PTHR33337:SF39">
    <property type="entry name" value="DUF636 DOMAIN PROTEIN (AFU_ORTHOLOGUE AFUA_6G11530)"/>
    <property type="match status" value="1"/>
</dbReference>
<name>A0ABR3IPR4_9AGAR</name>
<keyword evidence="7" id="KW-1185">Reference proteome</keyword>
<comment type="similarity">
    <text evidence="1">Belongs to the Gfa family.</text>
</comment>
<evidence type="ECO:0000256" key="2">
    <source>
        <dbReference type="ARBA" id="ARBA00022723"/>
    </source>
</evidence>
<feature type="domain" description="CENP-V/GFA" evidence="5">
    <location>
        <begin position="10"/>
        <end position="114"/>
    </location>
</feature>
<gene>
    <name evidence="6" type="ORF">HGRIS_000788</name>
</gene>
<accession>A0ABR3IPR4</accession>
<dbReference type="Proteomes" id="UP001556367">
    <property type="component" value="Unassembled WGS sequence"/>
</dbReference>
<evidence type="ECO:0000313" key="6">
    <source>
        <dbReference type="EMBL" id="KAL0945279.1"/>
    </source>
</evidence>
<dbReference type="EMBL" id="JASNQZ010000018">
    <property type="protein sequence ID" value="KAL0945279.1"/>
    <property type="molecule type" value="Genomic_DNA"/>
</dbReference>